<dbReference type="PANTHER" id="PTHR12483:SF117">
    <property type="entry name" value="COPPER TRANSPORTER 3"/>
    <property type="match status" value="1"/>
</dbReference>
<reference evidence="9 10" key="1">
    <citation type="journal article" date="2019" name="Nat. Plants">
        <title>Genome sequencing of Musa balbisiana reveals subgenome evolution and function divergence in polyploid bananas.</title>
        <authorList>
            <person name="Yao X."/>
        </authorList>
    </citation>
    <scope>NUCLEOTIDE SEQUENCE [LARGE SCALE GENOMIC DNA]</scope>
    <source>
        <strain evidence="10">cv. DH-PKW</strain>
        <tissue evidence="9">Leaves</tissue>
    </source>
</reference>
<evidence type="ECO:0000256" key="8">
    <source>
        <dbReference type="SAM" id="SignalP"/>
    </source>
</evidence>
<feature type="transmembrane region" description="Helical" evidence="7">
    <location>
        <begin position="48"/>
        <end position="78"/>
    </location>
</feature>
<dbReference type="AlphaFoldDB" id="A0A4S8JX18"/>
<comment type="caution">
    <text evidence="9">The sequence shown here is derived from an EMBL/GenBank/DDBJ whole genome shotgun (WGS) entry which is preliminary data.</text>
</comment>
<dbReference type="PANTHER" id="PTHR12483">
    <property type="entry name" value="SOLUTE CARRIER FAMILY 31 COPPER TRANSPORTERS"/>
    <property type="match status" value="1"/>
</dbReference>
<evidence type="ECO:0000256" key="1">
    <source>
        <dbReference type="ARBA" id="ARBA00006921"/>
    </source>
</evidence>
<sequence>MSFNGGVLIVGHALGFMLFGSAACQKTPLSGVARSGEGLTQTALQTLHVGLAHLVMVAVMSFNGGVLIVGHALGFMLFGSAACQKTPLQPASGGKGGLPPTACLLMTLLFGLK</sequence>
<keyword evidence="7" id="KW-0813">Transport</keyword>
<keyword evidence="3 7" id="KW-0187">Copper transport</keyword>
<keyword evidence="6 7" id="KW-0472">Membrane</keyword>
<evidence type="ECO:0000256" key="4">
    <source>
        <dbReference type="ARBA" id="ARBA00022989"/>
    </source>
</evidence>
<keyword evidence="2 7" id="KW-0812">Transmembrane</keyword>
<evidence type="ECO:0000256" key="5">
    <source>
        <dbReference type="ARBA" id="ARBA00023008"/>
    </source>
</evidence>
<feature type="chain" id="PRO_5020637843" description="Copper transport protein" evidence="8">
    <location>
        <begin position="25"/>
        <end position="113"/>
    </location>
</feature>
<keyword evidence="4 7" id="KW-1133">Transmembrane helix</keyword>
<proteinExistence type="inferred from homology"/>
<dbReference type="GO" id="GO:0005886">
    <property type="term" value="C:plasma membrane"/>
    <property type="evidence" value="ECO:0007669"/>
    <property type="project" value="TreeGrafter"/>
</dbReference>
<evidence type="ECO:0000256" key="3">
    <source>
        <dbReference type="ARBA" id="ARBA00022796"/>
    </source>
</evidence>
<gene>
    <name evidence="9" type="ORF">C4D60_Mb05t18320</name>
</gene>
<comment type="similarity">
    <text evidence="1 7">Belongs to the copper transporter (Ctr) (TC 1.A.56) family. SLC31A subfamily.</text>
</comment>
<feature type="signal peptide" evidence="8">
    <location>
        <begin position="1"/>
        <end position="24"/>
    </location>
</feature>
<keyword evidence="7" id="KW-0406">Ion transport</keyword>
<evidence type="ECO:0000313" key="10">
    <source>
        <dbReference type="Proteomes" id="UP000317650"/>
    </source>
</evidence>
<protein>
    <recommendedName>
        <fullName evidence="7">Copper transport protein</fullName>
    </recommendedName>
</protein>
<organism evidence="9 10">
    <name type="scientific">Musa balbisiana</name>
    <name type="common">Banana</name>
    <dbReference type="NCBI Taxonomy" id="52838"/>
    <lineage>
        <taxon>Eukaryota</taxon>
        <taxon>Viridiplantae</taxon>
        <taxon>Streptophyta</taxon>
        <taxon>Embryophyta</taxon>
        <taxon>Tracheophyta</taxon>
        <taxon>Spermatophyta</taxon>
        <taxon>Magnoliopsida</taxon>
        <taxon>Liliopsida</taxon>
        <taxon>Zingiberales</taxon>
        <taxon>Musaceae</taxon>
        <taxon>Musa</taxon>
    </lineage>
</organism>
<name>A0A4S8JX18_MUSBA</name>
<evidence type="ECO:0000256" key="6">
    <source>
        <dbReference type="ARBA" id="ARBA00023136"/>
    </source>
</evidence>
<dbReference type="Pfam" id="PF04145">
    <property type="entry name" value="Ctr"/>
    <property type="match status" value="1"/>
</dbReference>
<dbReference type="EMBL" id="PYDT01000003">
    <property type="protein sequence ID" value="THU66830.1"/>
    <property type="molecule type" value="Genomic_DNA"/>
</dbReference>
<accession>A0A4S8JX18</accession>
<evidence type="ECO:0000256" key="2">
    <source>
        <dbReference type="ARBA" id="ARBA00022692"/>
    </source>
</evidence>
<dbReference type="InterPro" id="IPR007274">
    <property type="entry name" value="Cop_transporter"/>
</dbReference>
<evidence type="ECO:0000256" key="7">
    <source>
        <dbReference type="RuleBase" id="RU367022"/>
    </source>
</evidence>
<evidence type="ECO:0000313" key="9">
    <source>
        <dbReference type="EMBL" id="THU66830.1"/>
    </source>
</evidence>
<comment type="subcellular location">
    <subcellularLocation>
        <location evidence="7">Membrane</location>
        <topology evidence="7">Multi-pass membrane protein</topology>
    </subcellularLocation>
</comment>
<keyword evidence="8" id="KW-0732">Signal</keyword>
<keyword evidence="5 7" id="KW-0186">Copper</keyword>
<dbReference type="GO" id="GO:0005375">
    <property type="term" value="F:copper ion transmembrane transporter activity"/>
    <property type="evidence" value="ECO:0007669"/>
    <property type="project" value="UniProtKB-UniRule"/>
</dbReference>
<keyword evidence="10" id="KW-1185">Reference proteome</keyword>
<dbReference type="Proteomes" id="UP000317650">
    <property type="component" value="Chromosome 5"/>
</dbReference>